<keyword evidence="21" id="KW-1185">Reference proteome</keyword>
<keyword evidence="6" id="KW-0808">Transferase</keyword>
<keyword evidence="9" id="KW-0677">Repeat</keyword>
<dbReference type="OrthoDB" id="418615at2759"/>
<feature type="domain" description="Protein kinase" evidence="19">
    <location>
        <begin position="345"/>
        <end position="618"/>
    </location>
</feature>
<name>B9RHT1_RICCO</name>
<keyword evidence="14 18" id="KW-0472">Membrane</keyword>
<accession>B9RHT1</accession>
<evidence type="ECO:0000256" key="15">
    <source>
        <dbReference type="ARBA" id="ARBA00023170"/>
    </source>
</evidence>
<dbReference type="GO" id="GO:0080092">
    <property type="term" value="P:regulation of pollen tube growth"/>
    <property type="evidence" value="ECO:0000318"/>
    <property type="project" value="GO_Central"/>
</dbReference>
<keyword evidence="4" id="KW-0597">Phosphoprotein</keyword>
<keyword evidence="13 18" id="KW-1133">Transmembrane helix</keyword>
<dbReference type="EMBL" id="EQ973781">
    <property type="protein sequence ID" value="EEF48703.1"/>
    <property type="molecule type" value="Genomic_DNA"/>
</dbReference>
<comment type="subcellular location">
    <subcellularLocation>
        <location evidence="1">Membrane</location>
        <topology evidence="1">Single-pass membrane protein</topology>
    </subcellularLocation>
</comment>
<dbReference type="InterPro" id="IPR001245">
    <property type="entry name" value="Ser-Thr/Tyr_kinase_cat_dom"/>
</dbReference>
<dbReference type="EC" id="2.7.11.1" evidence="3"/>
<dbReference type="InterPro" id="IPR032675">
    <property type="entry name" value="LRR_dom_sf"/>
</dbReference>
<keyword evidence="12" id="KW-0067">ATP-binding</keyword>
<dbReference type="FunFam" id="3.30.200.20:FF:000307">
    <property type="entry name" value="pollen receptor-like kinase 1"/>
    <property type="match status" value="1"/>
</dbReference>
<evidence type="ECO:0000259" key="19">
    <source>
        <dbReference type="PROSITE" id="PS50011"/>
    </source>
</evidence>
<evidence type="ECO:0000256" key="1">
    <source>
        <dbReference type="ARBA" id="ARBA00004167"/>
    </source>
</evidence>
<dbReference type="PANTHER" id="PTHR48007:SF19">
    <property type="entry name" value="POLLEN RECEPTOR-LIKE KINASE 5"/>
    <property type="match status" value="1"/>
</dbReference>
<keyword evidence="11 20" id="KW-0418">Kinase</keyword>
<dbReference type="GO" id="GO:0004674">
    <property type="term" value="F:protein serine/threonine kinase activity"/>
    <property type="evidence" value="ECO:0000318"/>
    <property type="project" value="GO_Central"/>
</dbReference>
<evidence type="ECO:0000313" key="20">
    <source>
        <dbReference type="EMBL" id="EEF48703.1"/>
    </source>
</evidence>
<keyword evidence="7 18" id="KW-0812">Transmembrane</keyword>
<dbReference type="InterPro" id="IPR003591">
    <property type="entry name" value="Leu-rich_rpt_typical-subtyp"/>
</dbReference>
<dbReference type="Pfam" id="PF00560">
    <property type="entry name" value="LRR_1"/>
    <property type="match status" value="1"/>
</dbReference>
<dbReference type="Proteomes" id="UP000008311">
    <property type="component" value="Unassembled WGS sequence"/>
</dbReference>
<dbReference type="eggNOG" id="ENOG502QUJJ">
    <property type="taxonomic scope" value="Eukaryota"/>
</dbReference>
<evidence type="ECO:0000256" key="16">
    <source>
        <dbReference type="ARBA" id="ARBA00047899"/>
    </source>
</evidence>
<dbReference type="PANTHER" id="PTHR48007">
    <property type="entry name" value="LEUCINE-RICH REPEAT RECEPTOR-LIKE PROTEIN KINASE PXC1"/>
    <property type="match status" value="1"/>
</dbReference>
<evidence type="ECO:0000256" key="17">
    <source>
        <dbReference type="ARBA" id="ARBA00048679"/>
    </source>
</evidence>
<dbReference type="SMART" id="SM00369">
    <property type="entry name" value="LRR_TYP"/>
    <property type="match status" value="2"/>
</dbReference>
<proteinExistence type="inferred from homology"/>
<evidence type="ECO:0000256" key="3">
    <source>
        <dbReference type="ARBA" id="ARBA00012513"/>
    </source>
</evidence>
<feature type="transmembrane region" description="Helical" evidence="18">
    <location>
        <begin position="257"/>
        <end position="282"/>
    </location>
</feature>
<evidence type="ECO:0000256" key="5">
    <source>
        <dbReference type="ARBA" id="ARBA00022614"/>
    </source>
</evidence>
<evidence type="ECO:0000256" key="7">
    <source>
        <dbReference type="ARBA" id="ARBA00022692"/>
    </source>
</evidence>
<dbReference type="FunFam" id="1.10.510.10:FF:000480">
    <property type="entry name" value="Pollen receptor-like kinase 1"/>
    <property type="match status" value="1"/>
</dbReference>
<dbReference type="Pfam" id="PF08263">
    <property type="entry name" value="LRRNT_2"/>
    <property type="match status" value="1"/>
</dbReference>
<keyword evidence="10" id="KW-0547">Nucleotide-binding</keyword>
<dbReference type="InterPro" id="IPR001611">
    <property type="entry name" value="Leu-rich_rpt"/>
</dbReference>
<dbReference type="KEGG" id="rcu:8259941"/>
<evidence type="ECO:0000256" key="12">
    <source>
        <dbReference type="ARBA" id="ARBA00022840"/>
    </source>
</evidence>
<reference evidence="21" key="1">
    <citation type="journal article" date="2010" name="Nat. Biotechnol.">
        <title>Draft genome sequence of the oilseed species Ricinus communis.</title>
        <authorList>
            <person name="Chan A.P."/>
            <person name="Crabtree J."/>
            <person name="Zhao Q."/>
            <person name="Lorenzi H."/>
            <person name="Orvis J."/>
            <person name="Puiu D."/>
            <person name="Melake-Berhan A."/>
            <person name="Jones K.M."/>
            <person name="Redman J."/>
            <person name="Chen G."/>
            <person name="Cahoon E.B."/>
            <person name="Gedil M."/>
            <person name="Stanke M."/>
            <person name="Haas B.J."/>
            <person name="Wortman J.R."/>
            <person name="Fraser-Liggett C.M."/>
            <person name="Ravel J."/>
            <person name="Rabinowicz P.D."/>
        </authorList>
    </citation>
    <scope>NUCLEOTIDE SEQUENCE [LARGE SCALE GENOMIC DNA]</scope>
    <source>
        <strain evidence="21">cv. Hale</strain>
    </source>
</reference>
<dbReference type="InterPro" id="IPR046959">
    <property type="entry name" value="PRK1-6/SRF4-like"/>
</dbReference>
<dbReference type="InterPro" id="IPR000719">
    <property type="entry name" value="Prot_kinase_dom"/>
</dbReference>
<keyword evidence="5" id="KW-0433">Leucine-rich repeat</keyword>
<dbReference type="Gene3D" id="3.30.200.20">
    <property type="entry name" value="Phosphorylase Kinase, domain 1"/>
    <property type="match status" value="1"/>
</dbReference>
<dbReference type="Pfam" id="PF13855">
    <property type="entry name" value="LRR_8"/>
    <property type="match status" value="1"/>
</dbReference>
<evidence type="ECO:0000256" key="2">
    <source>
        <dbReference type="ARBA" id="ARBA00008684"/>
    </source>
</evidence>
<sequence>MVMGAHAPTLARNYYNKNATVVLVVALVLASSSFVHMAFGENATDSVALLKFKDALGNSSALYNWNPIFPPCEWDRSNWIGVLCLNGSIWGLKLEHMSLAGSIDVDSLLPLPFFRTLSLMDNDLDGPFPDIKKLGKLKALYLSNNRFSGQIPDDAFQGMGSLKRVFMANNMFTGNIPLSLATLPRLMELRLEGNQFKGLIPDFQQHVLKTVNLASNQLVGPIPTSLSKLDPDSFSGNKELCGPPLDPCSSPENKSNVLKIIITVMVVLLIVAAVAFALAVLWRKSRGSQLERTSSLSANSNKIAPNTYVGDQEQIQMPVEQLRRSDRLSFVREDVEKFDLNDLLRASAEVLGSGTFGSSYKASVGSGVALVVKRYRHMNNVGREEFHEHMRRLGRLQHPNLLRLAAYYYRREEKLLVYEYVEHGSLASRLHSNNSLEGQGLDWHTRLRVIKGVAKGLAYLYGELPILVPHGHLKSSNVLLDPSLEPLLTDYALRPVINPQQAHNLMIAYKSPEYAQNGRTSNKTDIWSFGILILEILTGKFPENYLTAGYDTSADLASWVNKMVKEKRTSEVFDKDMKGAKYSKGEMINVLKIGLSCCEEDVESRVDIEQVVEKLEQLKEGDSEGEYYGSNEENHFMIRGNEDGFSSGVDR</sequence>
<gene>
    <name evidence="20" type="ORF">RCOM_1573450</name>
</gene>
<evidence type="ECO:0000256" key="4">
    <source>
        <dbReference type="ARBA" id="ARBA00022553"/>
    </source>
</evidence>
<evidence type="ECO:0000256" key="6">
    <source>
        <dbReference type="ARBA" id="ARBA00022679"/>
    </source>
</evidence>
<comment type="catalytic activity">
    <reaction evidence="17">
        <text>L-seryl-[protein] + ATP = O-phospho-L-seryl-[protein] + ADP + H(+)</text>
        <dbReference type="Rhea" id="RHEA:17989"/>
        <dbReference type="Rhea" id="RHEA-COMP:9863"/>
        <dbReference type="Rhea" id="RHEA-COMP:11604"/>
        <dbReference type="ChEBI" id="CHEBI:15378"/>
        <dbReference type="ChEBI" id="CHEBI:29999"/>
        <dbReference type="ChEBI" id="CHEBI:30616"/>
        <dbReference type="ChEBI" id="CHEBI:83421"/>
        <dbReference type="ChEBI" id="CHEBI:456216"/>
        <dbReference type="EC" id="2.7.11.1"/>
    </reaction>
</comment>
<dbReference type="Gene3D" id="3.80.10.10">
    <property type="entry name" value="Ribonuclease Inhibitor"/>
    <property type="match status" value="2"/>
</dbReference>
<comment type="catalytic activity">
    <reaction evidence="16">
        <text>L-threonyl-[protein] + ATP = O-phospho-L-threonyl-[protein] + ADP + H(+)</text>
        <dbReference type="Rhea" id="RHEA:46608"/>
        <dbReference type="Rhea" id="RHEA-COMP:11060"/>
        <dbReference type="Rhea" id="RHEA-COMP:11605"/>
        <dbReference type="ChEBI" id="CHEBI:15378"/>
        <dbReference type="ChEBI" id="CHEBI:30013"/>
        <dbReference type="ChEBI" id="CHEBI:30616"/>
        <dbReference type="ChEBI" id="CHEBI:61977"/>
        <dbReference type="ChEBI" id="CHEBI:456216"/>
        <dbReference type="EC" id="2.7.11.1"/>
    </reaction>
</comment>
<dbReference type="FunCoup" id="B9RHT1">
    <property type="interactions" value="9"/>
</dbReference>
<dbReference type="SUPFAM" id="SSF52058">
    <property type="entry name" value="L domain-like"/>
    <property type="match status" value="1"/>
</dbReference>
<evidence type="ECO:0000256" key="10">
    <source>
        <dbReference type="ARBA" id="ARBA00022741"/>
    </source>
</evidence>
<dbReference type="InParanoid" id="B9RHT1"/>
<dbReference type="Pfam" id="PF07714">
    <property type="entry name" value="PK_Tyr_Ser-Thr"/>
    <property type="match status" value="1"/>
</dbReference>
<dbReference type="GO" id="GO:0005886">
    <property type="term" value="C:plasma membrane"/>
    <property type="evidence" value="ECO:0000318"/>
    <property type="project" value="GO_Central"/>
</dbReference>
<dbReference type="PROSITE" id="PS50011">
    <property type="entry name" value="PROTEIN_KINASE_DOM"/>
    <property type="match status" value="1"/>
</dbReference>
<evidence type="ECO:0000256" key="13">
    <source>
        <dbReference type="ARBA" id="ARBA00022989"/>
    </source>
</evidence>
<organism evidence="20 21">
    <name type="scientific">Ricinus communis</name>
    <name type="common">Castor bean</name>
    <dbReference type="NCBI Taxonomy" id="3988"/>
    <lineage>
        <taxon>Eukaryota</taxon>
        <taxon>Viridiplantae</taxon>
        <taxon>Streptophyta</taxon>
        <taxon>Embryophyta</taxon>
        <taxon>Tracheophyta</taxon>
        <taxon>Spermatophyta</taxon>
        <taxon>Magnoliopsida</taxon>
        <taxon>eudicotyledons</taxon>
        <taxon>Gunneridae</taxon>
        <taxon>Pentapetalae</taxon>
        <taxon>rosids</taxon>
        <taxon>fabids</taxon>
        <taxon>Malpighiales</taxon>
        <taxon>Euphorbiaceae</taxon>
        <taxon>Acalyphoideae</taxon>
        <taxon>Acalypheae</taxon>
        <taxon>Ricinus</taxon>
    </lineage>
</organism>
<keyword evidence="8" id="KW-0732">Signal</keyword>
<keyword evidence="15 20" id="KW-0675">Receptor</keyword>
<dbReference type="InterPro" id="IPR013210">
    <property type="entry name" value="LRR_N_plant-typ"/>
</dbReference>
<dbReference type="SUPFAM" id="SSF56112">
    <property type="entry name" value="Protein kinase-like (PK-like)"/>
    <property type="match status" value="1"/>
</dbReference>
<comment type="similarity">
    <text evidence="2">Belongs to the protein kinase superfamily. Ser/Thr protein kinase family.</text>
</comment>
<dbReference type="InterPro" id="IPR011009">
    <property type="entry name" value="Kinase-like_dom_sf"/>
</dbReference>
<evidence type="ECO:0000256" key="14">
    <source>
        <dbReference type="ARBA" id="ARBA00023136"/>
    </source>
</evidence>
<evidence type="ECO:0000256" key="11">
    <source>
        <dbReference type="ARBA" id="ARBA00022777"/>
    </source>
</evidence>
<evidence type="ECO:0000256" key="9">
    <source>
        <dbReference type="ARBA" id="ARBA00022737"/>
    </source>
</evidence>
<evidence type="ECO:0000256" key="8">
    <source>
        <dbReference type="ARBA" id="ARBA00022729"/>
    </source>
</evidence>
<evidence type="ECO:0000313" key="21">
    <source>
        <dbReference type="Proteomes" id="UP000008311"/>
    </source>
</evidence>
<protein>
    <recommendedName>
        <fullName evidence="3">non-specific serine/threonine protein kinase</fullName>
        <ecNumber evidence="3">2.7.11.1</ecNumber>
    </recommendedName>
</protein>
<dbReference type="AlphaFoldDB" id="B9RHT1"/>
<dbReference type="Gene3D" id="1.10.510.10">
    <property type="entry name" value="Transferase(Phosphotransferase) domain 1"/>
    <property type="match status" value="1"/>
</dbReference>
<dbReference type="GO" id="GO:0005524">
    <property type="term" value="F:ATP binding"/>
    <property type="evidence" value="ECO:0007669"/>
    <property type="project" value="UniProtKB-KW"/>
</dbReference>
<evidence type="ECO:0000256" key="18">
    <source>
        <dbReference type="SAM" id="Phobius"/>
    </source>
</evidence>